<dbReference type="PANTHER" id="PTHR34978:SF3">
    <property type="entry name" value="SLR0241 PROTEIN"/>
    <property type="match status" value="1"/>
</dbReference>
<dbReference type="Pfam" id="PF05569">
    <property type="entry name" value="Peptidase_M56"/>
    <property type="match status" value="1"/>
</dbReference>
<feature type="transmembrane region" description="Helical" evidence="1">
    <location>
        <begin position="6"/>
        <end position="23"/>
    </location>
</feature>
<dbReference type="EMBL" id="JAAIPF010000004">
    <property type="protein sequence ID" value="NSF72725.1"/>
    <property type="molecule type" value="Genomic_DNA"/>
</dbReference>
<reference evidence="3 4" key="1">
    <citation type="journal article" date="2020" name="Cell Host Microbe">
        <title>Functional and Genomic Variation between Human-Derived Isolates of Lachnospiraceae Reveals Inter- and Intra-Species Diversity.</title>
        <authorList>
            <person name="Sorbara M.T."/>
            <person name="Littmann E.R."/>
            <person name="Fontana E."/>
            <person name="Moody T.U."/>
            <person name="Kohout C.E."/>
            <person name="Gjonbalaj M."/>
            <person name="Eaton V."/>
            <person name="Seok R."/>
            <person name="Leiner I.M."/>
            <person name="Pamer E.G."/>
        </authorList>
    </citation>
    <scope>NUCLEOTIDE SEQUENCE [LARGE SCALE GENOMIC DNA]</scope>
    <source>
        <strain evidence="3 4">MSK.20.11</strain>
    </source>
</reference>
<comment type="caution">
    <text evidence="3">The sequence shown here is derived from an EMBL/GenBank/DDBJ whole genome shotgun (WGS) entry which is preliminary data.</text>
</comment>
<feature type="transmembrane region" description="Helical" evidence="1">
    <location>
        <begin position="30"/>
        <end position="50"/>
    </location>
</feature>
<dbReference type="InterPro" id="IPR008756">
    <property type="entry name" value="Peptidase_M56"/>
</dbReference>
<keyword evidence="4" id="KW-1185">Reference proteome</keyword>
<dbReference type="InterPro" id="IPR052173">
    <property type="entry name" value="Beta-lactam_resp_regulator"/>
</dbReference>
<name>A0ABX2GK52_9FIRM</name>
<organism evidence="3 4">
    <name type="scientific">Blautia wexlerae</name>
    <dbReference type="NCBI Taxonomy" id="418240"/>
    <lineage>
        <taxon>Bacteria</taxon>
        <taxon>Bacillati</taxon>
        <taxon>Bacillota</taxon>
        <taxon>Clostridia</taxon>
        <taxon>Lachnospirales</taxon>
        <taxon>Lachnospiraceae</taxon>
        <taxon>Blautia</taxon>
    </lineage>
</organism>
<dbReference type="Proteomes" id="UP000822152">
    <property type="component" value="Unassembled WGS sequence"/>
</dbReference>
<accession>A0ABX2GK52</accession>
<keyword evidence="1" id="KW-0472">Membrane</keyword>
<proteinExistence type="predicted"/>
<dbReference type="CDD" id="cd07341">
    <property type="entry name" value="M56_BlaR1_MecR1_like"/>
    <property type="match status" value="1"/>
</dbReference>
<evidence type="ECO:0000256" key="1">
    <source>
        <dbReference type="SAM" id="Phobius"/>
    </source>
</evidence>
<evidence type="ECO:0000259" key="2">
    <source>
        <dbReference type="Pfam" id="PF05569"/>
    </source>
</evidence>
<keyword evidence="1" id="KW-1133">Transmembrane helix</keyword>
<evidence type="ECO:0000313" key="3">
    <source>
        <dbReference type="EMBL" id="NSF72725.1"/>
    </source>
</evidence>
<evidence type="ECO:0000313" key="4">
    <source>
        <dbReference type="Proteomes" id="UP000822152"/>
    </source>
</evidence>
<dbReference type="PANTHER" id="PTHR34978">
    <property type="entry name" value="POSSIBLE SENSOR-TRANSDUCER PROTEIN BLAR"/>
    <property type="match status" value="1"/>
</dbReference>
<feature type="transmembrane region" description="Helical" evidence="1">
    <location>
        <begin position="282"/>
        <end position="301"/>
    </location>
</feature>
<feature type="domain" description="Peptidase M56" evidence="2">
    <location>
        <begin position="1"/>
        <end position="268"/>
    </location>
</feature>
<feature type="transmembrane region" description="Helical" evidence="1">
    <location>
        <begin position="187"/>
        <end position="209"/>
    </location>
</feature>
<gene>
    <name evidence="3" type="ORF">G4952_02600</name>
</gene>
<protein>
    <submittedName>
        <fullName evidence="3">M56 family metallopeptidase</fullName>
    </submittedName>
</protein>
<sequence>MSIAGSIPVLLCFLLFLIQRDSYNYFWGRKLLLAGVFFFLIPVQLVRFLLPMNILPEPVFSEETQLYLSHSMDFLPGHGDEYVWFPRWVSVIILLWAGIVIFFALYQFIKYRKIVRKINRSVFYYVDEPEMELVYYVVPDGSCGPCTVGFFRQKIIIPESFTELENFSMVYQHEYTHLKNRDNLVKLLCLIVLCIHWMNPAAYLLLFLYRITAEAVCDDAAVLGYSKDIVKTYAMLLVTTTPVREKLPVVWKNNFSSEGKMIKRRINYMMKKRKNGWMRKGIIAMVSALTIAASAGTVLAYEPLMSSDKKVGDDIIYDNPEFVEFDVDEDIFGADFSKSDTVFVTLDGLEIPIFDEISQRALCRHNMVDGYLKNHMSNNSGGCTVKVYTCQRCTRCGYLANSKYYATYTYAKCPHK</sequence>
<feature type="transmembrane region" description="Helical" evidence="1">
    <location>
        <begin position="88"/>
        <end position="109"/>
    </location>
</feature>
<keyword evidence="1" id="KW-0812">Transmembrane</keyword>